<dbReference type="PANTHER" id="PTHR45623:SF17">
    <property type="entry name" value="CHROMODOMAIN-HELICASE-DNA-BINDING PROTEIN 3-RELATED"/>
    <property type="match status" value="1"/>
</dbReference>
<keyword evidence="3" id="KW-0067">ATP-binding</keyword>
<dbReference type="InterPro" id="IPR027417">
    <property type="entry name" value="P-loop_NTPase"/>
</dbReference>
<evidence type="ECO:0000313" key="6">
    <source>
        <dbReference type="EMBL" id="KAK8838248.1"/>
    </source>
</evidence>
<accession>A0ABR2GX68</accession>
<evidence type="ECO:0000256" key="4">
    <source>
        <dbReference type="ARBA" id="ARBA00023242"/>
    </source>
</evidence>
<dbReference type="InterPro" id="IPR000330">
    <property type="entry name" value="SNF2_N"/>
</dbReference>
<protein>
    <submittedName>
        <fullName evidence="6">Choline dehydrogenase 6</fullName>
    </submittedName>
</protein>
<evidence type="ECO:0000256" key="1">
    <source>
        <dbReference type="ARBA" id="ARBA00004123"/>
    </source>
</evidence>
<dbReference type="SUPFAM" id="SSF54160">
    <property type="entry name" value="Chromo domain-like"/>
    <property type="match status" value="1"/>
</dbReference>
<proteinExistence type="predicted"/>
<keyword evidence="2" id="KW-0547">Nucleotide-binding</keyword>
<dbReference type="Gene3D" id="3.40.50.10810">
    <property type="entry name" value="Tandem AAA-ATPase domain"/>
    <property type="match status" value="1"/>
</dbReference>
<dbReference type="PROSITE" id="PS51543">
    <property type="entry name" value="FYRC"/>
    <property type="match status" value="1"/>
</dbReference>
<feature type="domain" description="Chromo" evidence="5">
    <location>
        <begin position="109"/>
        <end position="156"/>
    </location>
</feature>
<dbReference type="InterPro" id="IPR000953">
    <property type="entry name" value="Chromo/chromo_shadow_dom"/>
</dbReference>
<evidence type="ECO:0000256" key="3">
    <source>
        <dbReference type="ARBA" id="ARBA00022840"/>
    </source>
</evidence>
<dbReference type="PROSITE" id="PS50013">
    <property type="entry name" value="CHROMO_2"/>
    <property type="match status" value="1"/>
</dbReference>
<dbReference type="Proteomes" id="UP001470230">
    <property type="component" value="Unassembled WGS sequence"/>
</dbReference>
<reference evidence="6 7" key="1">
    <citation type="submission" date="2024-04" db="EMBL/GenBank/DDBJ databases">
        <title>Tritrichomonas musculus Genome.</title>
        <authorList>
            <person name="Alves-Ferreira E."/>
            <person name="Grigg M."/>
            <person name="Lorenzi H."/>
            <person name="Galac M."/>
        </authorList>
    </citation>
    <scope>NUCLEOTIDE SEQUENCE [LARGE SCALE GENOMIC DNA]</scope>
    <source>
        <strain evidence="6 7">EAF2021</strain>
    </source>
</reference>
<name>A0ABR2GX68_9EUKA</name>
<evidence type="ECO:0000259" key="5">
    <source>
        <dbReference type="PROSITE" id="PS50013"/>
    </source>
</evidence>
<keyword evidence="7" id="KW-1185">Reference proteome</keyword>
<dbReference type="EMBL" id="JAPFFF010000056">
    <property type="protein sequence ID" value="KAK8838248.1"/>
    <property type="molecule type" value="Genomic_DNA"/>
</dbReference>
<dbReference type="InterPro" id="IPR038718">
    <property type="entry name" value="SNF2-like_sf"/>
</dbReference>
<dbReference type="InterPro" id="IPR023780">
    <property type="entry name" value="Chromo_domain"/>
</dbReference>
<sequence length="1353" mass="158565">MSYPNDSVPQEVLTNKEVIQKSPIEFIIGINQKNFLLDNPQLKFFVKLRGRKYADSIWISKVKTDSDPTFDPKLIENFQLSLKESSLSPVPFVSCLYKPDNIIFDESFFHPEEILATKKEGTEIFYLVKWENLPVDQATWENNSDTCIPTELFLSYKLSKNKPNPTVSQPTESFQNPSQFIPLTESPTYKDDNRLTSYQLNGLNWLVDKWYNNRNSILADESGIGKKVQIVAFTEEIHKMTGYSGPFLVITSLSSINSWLNVFKKWTNFRIIKYIGTEKQLEIIREYVLFTDNTKKFIKYDIVLTTYDVFNSHFNDFKQIQWISIYIDELIPEIIHNPNFESLELITDHIIILTQFDITTQVINDIYSLFHLLENDTFSDLEVFIQEYSNPNIPLVDIEKFSILSQDYVLRRGKDMLDPILLKMSTKQPYLNDNEVVIAAEPTQYQIDMFKKFFLSRRPDFIFNENSLHCLFTLRKIANHPFLDADEMSIYQNDPKSKEEEVKMLIEASGKMIIMDKLLERFIQQNEKVLILSNMTEMVNLIDLYLQKKGIRYERLDDSYETMINIHDNQQDVSCYLSCVHTFSMYLKNTEKVLIFDGHFTPKFENKTIYRLFTHGTVEEDLFIKFFVKKDFSSPTKEDVNFFMRENAYFAFHGQIDKSYITEPIEKAMEYRTAFDFSSRYDSLDDSDFWIDLYKKEDLIKIDQIPIEIDKLRQIAKLIMNIGCFETQSRYQKEHNNDSHFNFLLVCLIYSVYKNVDKELRKIFKGYIQKVRKLCKEIIVSKYVINREPLSNRSFIFELFGDDLFLTMMKITSLDRIYVCLSFMSSPEFNKIGFIFAQSMNCPVYWNDYYDYVLMYTSCMYGTAQSNIKAFKSNLESINIPVGNLPLSSSYNFSSSEAPDFTIHSITQPNMPSIDSGVINLPNSKWLKQRITLIVSEMEAIIPLDYFPLVRPLSPSKWIDFYNPDLSIHLETRNMIKRVLRFLFLYGFIPSQANSKTFLLKGKMNLISVPDEIVESIIYSLIKSAADLISSNQSYLSNDDRYIFLKSRGITSNMKELLYSLIKDITPIRLVDISWVRKDALLLLAKQLIFFIRVRDLCENMKYIKMPYFEHPKWNGAPSWWDAQCNYELINAVSTFGFVFLSVLKKLKEINKNLTQNDRFEIENFRIYEKKMLGDIRVDLPHSLKDHLAFIKKIENRILILEKLMSILMVPTVKELSNFLPRNKLTGLQILNIGKKNEKGCPIGYYAIRFYRAIDKPPKPSNAQKNDDDLFCSFYCMIIKSATDEATHFIIRNLDNSVTKMFEVRALSINQAYKLFIDTLIEKGIKLPPPYFDGYQFFGFKTNFIRSIISSTP</sequence>
<keyword evidence="4" id="KW-0539">Nucleus</keyword>
<dbReference type="SUPFAM" id="SSF52540">
    <property type="entry name" value="P-loop containing nucleoside triphosphate hydrolases"/>
    <property type="match status" value="2"/>
</dbReference>
<dbReference type="Gene3D" id="2.40.50.40">
    <property type="match status" value="1"/>
</dbReference>
<dbReference type="InterPro" id="IPR003889">
    <property type="entry name" value="FYrich_C"/>
</dbReference>
<evidence type="ECO:0000313" key="7">
    <source>
        <dbReference type="Proteomes" id="UP001470230"/>
    </source>
</evidence>
<gene>
    <name evidence="6" type="ORF">M9Y10_035668</name>
</gene>
<comment type="subcellular location">
    <subcellularLocation>
        <location evidence="1">Nucleus</location>
    </subcellularLocation>
</comment>
<dbReference type="Pfam" id="PF00385">
    <property type="entry name" value="Chromo"/>
    <property type="match status" value="1"/>
</dbReference>
<evidence type="ECO:0000256" key="2">
    <source>
        <dbReference type="ARBA" id="ARBA00022741"/>
    </source>
</evidence>
<dbReference type="Gene3D" id="3.40.50.300">
    <property type="entry name" value="P-loop containing nucleotide triphosphate hydrolases"/>
    <property type="match status" value="1"/>
</dbReference>
<dbReference type="Pfam" id="PF00176">
    <property type="entry name" value="SNF2-rel_dom"/>
    <property type="match status" value="1"/>
</dbReference>
<dbReference type="PANTHER" id="PTHR45623">
    <property type="entry name" value="CHROMODOMAIN-HELICASE-DNA-BINDING PROTEIN 3-RELATED-RELATED"/>
    <property type="match status" value="1"/>
</dbReference>
<dbReference type="InterPro" id="IPR016197">
    <property type="entry name" value="Chromo-like_dom_sf"/>
</dbReference>
<dbReference type="SMART" id="SM00298">
    <property type="entry name" value="CHROMO"/>
    <property type="match status" value="1"/>
</dbReference>
<organism evidence="6 7">
    <name type="scientific">Tritrichomonas musculus</name>
    <dbReference type="NCBI Taxonomy" id="1915356"/>
    <lineage>
        <taxon>Eukaryota</taxon>
        <taxon>Metamonada</taxon>
        <taxon>Parabasalia</taxon>
        <taxon>Tritrichomonadida</taxon>
        <taxon>Tritrichomonadidae</taxon>
        <taxon>Tritrichomonas</taxon>
    </lineage>
</organism>
<comment type="caution">
    <text evidence="6">The sequence shown here is derived from an EMBL/GenBank/DDBJ whole genome shotgun (WGS) entry which is preliminary data.</text>
</comment>